<feature type="transmembrane region" description="Helical" evidence="7">
    <location>
        <begin position="59"/>
        <end position="79"/>
    </location>
</feature>
<dbReference type="PANTHER" id="PTHR33362:SF5">
    <property type="entry name" value="C4-DICARBOXYLATE TRAP TRANSPORTER LARGE PERMEASE PROTEIN DCTM"/>
    <property type="match status" value="1"/>
</dbReference>
<keyword evidence="10" id="KW-1185">Reference proteome</keyword>
<organism evidence="9 10">
    <name type="scientific">Skermanella cutis</name>
    <dbReference type="NCBI Taxonomy" id="2775420"/>
    <lineage>
        <taxon>Bacteria</taxon>
        <taxon>Pseudomonadati</taxon>
        <taxon>Pseudomonadota</taxon>
        <taxon>Alphaproteobacteria</taxon>
        <taxon>Rhodospirillales</taxon>
        <taxon>Azospirillaceae</taxon>
        <taxon>Skermanella</taxon>
    </lineage>
</organism>
<keyword evidence="6 7" id="KW-0472">Membrane</keyword>
<dbReference type="Pfam" id="PF06808">
    <property type="entry name" value="DctM"/>
    <property type="match status" value="1"/>
</dbReference>
<feature type="transmembrane region" description="Helical" evidence="7">
    <location>
        <begin position="99"/>
        <end position="123"/>
    </location>
</feature>
<keyword evidence="7" id="KW-0813">Transport</keyword>
<gene>
    <name evidence="9" type="ORF">IGS68_04130</name>
</gene>
<evidence type="ECO:0000256" key="7">
    <source>
        <dbReference type="RuleBase" id="RU369079"/>
    </source>
</evidence>
<protein>
    <recommendedName>
        <fullName evidence="7">TRAP transporter large permease protein</fullName>
    </recommendedName>
</protein>
<dbReference type="PANTHER" id="PTHR33362">
    <property type="entry name" value="SIALIC ACID TRAP TRANSPORTER PERMEASE PROTEIN SIAT-RELATED"/>
    <property type="match status" value="1"/>
</dbReference>
<name>A0ABX7BAX8_9PROT</name>
<dbReference type="InterPro" id="IPR010656">
    <property type="entry name" value="DctM"/>
</dbReference>
<dbReference type="EMBL" id="CP067420">
    <property type="protein sequence ID" value="QQP90453.1"/>
    <property type="molecule type" value="Genomic_DNA"/>
</dbReference>
<evidence type="ECO:0000259" key="8">
    <source>
        <dbReference type="Pfam" id="PF06808"/>
    </source>
</evidence>
<accession>A0ABX7BAX8</accession>
<reference evidence="9" key="1">
    <citation type="submission" date="2021-02" db="EMBL/GenBank/DDBJ databases">
        <title>Skermanella TT6 skin isolate.</title>
        <authorList>
            <person name="Lee K."/>
            <person name="Ganzorig M."/>
        </authorList>
    </citation>
    <scope>NUCLEOTIDE SEQUENCE</scope>
    <source>
        <strain evidence="9">TT6</strain>
    </source>
</reference>
<feature type="transmembrane region" description="Helical" evidence="7">
    <location>
        <begin position="408"/>
        <end position="429"/>
    </location>
</feature>
<evidence type="ECO:0000256" key="1">
    <source>
        <dbReference type="ARBA" id="ARBA00004429"/>
    </source>
</evidence>
<comment type="subcellular location">
    <subcellularLocation>
        <location evidence="1 7">Cell inner membrane</location>
        <topology evidence="1 7">Multi-pass membrane protein</topology>
    </subcellularLocation>
</comment>
<proteinExistence type="inferred from homology"/>
<evidence type="ECO:0000256" key="4">
    <source>
        <dbReference type="ARBA" id="ARBA00022692"/>
    </source>
</evidence>
<feature type="domain" description="TRAP C4-dicarboxylate transport system permease DctM subunit" evidence="8">
    <location>
        <begin position="12"/>
        <end position="425"/>
    </location>
</feature>
<evidence type="ECO:0000313" key="10">
    <source>
        <dbReference type="Proteomes" id="UP000595197"/>
    </source>
</evidence>
<keyword evidence="5 7" id="KW-1133">Transmembrane helix</keyword>
<feature type="transmembrane region" description="Helical" evidence="7">
    <location>
        <begin position="279"/>
        <end position="301"/>
    </location>
</feature>
<feature type="transmembrane region" description="Helical" evidence="7">
    <location>
        <begin position="135"/>
        <end position="155"/>
    </location>
</feature>
<evidence type="ECO:0000256" key="3">
    <source>
        <dbReference type="ARBA" id="ARBA00022519"/>
    </source>
</evidence>
<sequence length="436" mass="46427">MTELQIGSLILVCTTLVLFSGVPIAFGLTVVSIAFLYVFDGPGSLSAVPRTFLDEISGFALLAVPMFVLLGSLIGSSRAGADIYEALHRWLARVPGGLVIANIGACGLFSALSGSSPATAAAIGKVGVPEMLKRGCPAGLATGAIAAGGTLGILIPPSVTMILYGVATETSIGRLFVAGVVPGVLLVAIFCAYAWAATAFAERNVTQPRDHYTLKEKIRASGTVMPLFAIIALIILALYGGYATPSEIAALAAMLAFLYVALVYRIVNRDNLWPIFGNAVRESCMILLIIAASGLFSYMMSLLYVTQTMADLLVGWNLNRWVMLLVVNVFLLVAGCFLPPVALILMTMPILQPVLEANDFDMIWFGVLMTINLEIGLITPPVGLNLYILRNVAPQVPLMTVLWGSVPFVLIMMGFMVLLCFFPGIALWLPNQMFGP</sequence>
<feature type="transmembrane region" description="Helical" evidence="7">
    <location>
        <begin position="248"/>
        <end position="267"/>
    </location>
</feature>
<dbReference type="PIRSF" id="PIRSF006066">
    <property type="entry name" value="HI0050"/>
    <property type="match status" value="1"/>
</dbReference>
<comment type="function">
    <text evidence="7">Part of the tripartite ATP-independent periplasmic (TRAP) transport system.</text>
</comment>
<dbReference type="InterPro" id="IPR004681">
    <property type="entry name" value="TRAP_DctM"/>
</dbReference>
<dbReference type="RefSeq" id="WP_201077547.1">
    <property type="nucleotide sequence ID" value="NZ_CP067420.1"/>
</dbReference>
<feature type="transmembrane region" description="Helical" evidence="7">
    <location>
        <begin position="175"/>
        <end position="201"/>
    </location>
</feature>
<feature type="transmembrane region" description="Helical" evidence="7">
    <location>
        <begin position="222"/>
        <end position="242"/>
    </location>
</feature>
<keyword evidence="4 7" id="KW-0812">Transmembrane</keyword>
<evidence type="ECO:0000256" key="5">
    <source>
        <dbReference type="ARBA" id="ARBA00022989"/>
    </source>
</evidence>
<evidence type="ECO:0000256" key="6">
    <source>
        <dbReference type="ARBA" id="ARBA00023136"/>
    </source>
</evidence>
<evidence type="ECO:0000313" key="9">
    <source>
        <dbReference type="EMBL" id="QQP90453.1"/>
    </source>
</evidence>
<feature type="transmembrane region" description="Helical" evidence="7">
    <location>
        <begin position="6"/>
        <end position="39"/>
    </location>
</feature>
<dbReference type="Proteomes" id="UP000595197">
    <property type="component" value="Chromosome"/>
</dbReference>
<feature type="transmembrane region" description="Helical" evidence="7">
    <location>
        <begin position="321"/>
        <end position="351"/>
    </location>
</feature>
<keyword evidence="2" id="KW-1003">Cell membrane</keyword>
<keyword evidence="3 7" id="KW-0997">Cell inner membrane</keyword>
<comment type="similarity">
    <text evidence="7">Belongs to the TRAP transporter large permease family.</text>
</comment>
<evidence type="ECO:0000256" key="2">
    <source>
        <dbReference type="ARBA" id="ARBA00022475"/>
    </source>
</evidence>
<feature type="transmembrane region" description="Helical" evidence="7">
    <location>
        <begin position="363"/>
        <end position="388"/>
    </location>
</feature>
<dbReference type="NCBIfam" id="TIGR00786">
    <property type="entry name" value="dctM"/>
    <property type="match status" value="1"/>
</dbReference>
<comment type="subunit">
    <text evidence="7">The complex comprises the extracytoplasmic solute receptor protein and the two transmembrane proteins.</text>
</comment>